<dbReference type="AlphaFoldDB" id="A0A9N9MXC7"/>
<feature type="domain" description="CHK kinase-like" evidence="1">
    <location>
        <begin position="122"/>
        <end position="312"/>
    </location>
</feature>
<keyword evidence="3" id="KW-1185">Reference proteome</keyword>
<accession>A0A9N9MXC7</accession>
<dbReference type="Pfam" id="PF02958">
    <property type="entry name" value="EcKL"/>
    <property type="match status" value="1"/>
</dbReference>
<dbReference type="OrthoDB" id="8250698at2759"/>
<dbReference type="PANTHER" id="PTHR11012:SF30">
    <property type="entry name" value="PROTEIN KINASE-LIKE DOMAIN-CONTAINING"/>
    <property type="match status" value="1"/>
</dbReference>
<evidence type="ECO:0000313" key="2">
    <source>
        <dbReference type="EMBL" id="CAG9770979.1"/>
    </source>
</evidence>
<dbReference type="InterPro" id="IPR011009">
    <property type="entry name" value="Kinase-like_dom_sf"/>
</dbReference>
<gene>
    <name evidence="2" type="ORF">CEUTPL_LOCUS11422</name>
</gene>
<evidence type="ECO:0000259" key="1">
    <source>
        <dbReference type="SMART" id="SM00587"/>
    </source>
</evidence>
<dbReference type="InterPro" id="IPR015897">
    <property type="entry name" value="CHK_kinase-like"/>
</dbReference>
<name>A0A9N9MXC7_9CUCU</name>
<proteinExistence type="predicted"/>
<dbReference type="SUPFAM" id="SSF56112">
    <property type="entry name" value="Protein kinase-like (PK-like)"/>
    <property type="match status" value="1"/>
</dbReference>
<dbReference type="EMBL" id="OU892282">
    <property type="protein sequence ID" value="CAG9770979.1"/>
    <property type="molecule type" value="Genomic_DNA"/>
</dbReference>
<organism evidence="2 3">
    <name type="scientific">Ceutorhynchus assimilis</name>
    <name type="common">cabbage seed weevil</name>
    <dbReference type="NCBI Taxonomy" id="467358"/>
    <lineage>
        <taxon>Eukaryota</taxon>
        <taxon>Metazoa</taxon>
        <taxon>Ecdysozoa</taxon>
        <taxon>Arthropoda</taxon>
        <taxon>Hexapoda</taxon>
        <taxon>Insecta</taxon>
        <taxon>Pterygota</taxon>
        <taxon>Neoptera</taxon>
        <taxon>Endopterygota</taxon>
        <taxon>Coleoptera</taxon>
        <taxon>Polyphaga</taxon>
        <taxon>Cucujiformia</taxon>
        <taxon>Curculionidae</taxon>
        <taxon>Ceutorhynchinae</taxon>
        <taxon>Ceutorhynchus</taxon>
    </lineage>
</organism>
<dbReference type="PANTHER" id="PTHR11012">
    <property type="entry name" value="PROTEIN KINASE-LIKE DOMAIN-CONTAINING"/>
    <property type="match status" value="1"/>
</dbReference>
<sequence length="399" mass="47125">MLTDEQTALVEQISKKNGFENFSITVEQGSNKGDNYLGNIFLITVKENDENLKKCFILKCAESNEEVRKQMPIHDAYEREVFLYQTVLPTFEEFQKKYNMKYPFKAFIKLLGSSLEKNKEFLLMENIKDQGFKMLNRKKTMDEKHIALVMKELGKLHSVSLAMKQLEPDTYQHLIKNLDDYFMKNKNVMDSFRKSFGITFDIALKLVKDNPKATKAITEYKQEFHKTLEDLEDEKNRLVIVHGDAWCNNMMFKYEDPNNLSMCFLDWQISKIASPVSDLFYYFFSAASKPILDDHRIYLQLYYKTIQENLESVGCNAQAIFPFKLLQEHWEKFAKIGVFMSVGMLQAFLKDEKDAKSFVEMTEGGQNLMDQFWKDEEFSEEYCQRMRDIIFMMVENKYI</sequence>
<dbReference type="InterPro" id="IPR004119">
    <property type="entry name" value="EcKL"/>
</dbReference>
<reference evidence="2" key="1">
    <citation type="submission" date="2022-01" db="EMBL/GenBank/DDBJ databases">
        <authorList>
            <person name="King R."/>
        </authorList>
    </citation>
    <scope>NUCLEOTIDE SEQUENCE</scope>
</reference>
<dbReference type="SMART" id="SM00587">
    <property type="entry name" value="CHK"/>
    <property type="match status" value="1"/>
</dbReference>
<dbReference type="Proteomes" id="UP001152799">
    <property type="component" value="Chromosome 6"/>
</dbReference>
<evidence type="ECO:0000313" key="3">
    <source>
        <dbReference type="Proteomes" id="UP001152799"/>
    </source>
</evidence>
<dbReference type="Gene3D" id="3.90.1200.10">
    <property type="match status" value="1"/>
</dbReference>
<protein>
    <recommendedName>
        <fullName evidence="1">CHK kinase-like domain-containing protein</fullName>
    </recommendedName>
</protein>